<evidence type="ECO:0000313" key="3">
    <source>
        <dbReference type="Proteomes" id="UP000001610"/>
    </source>
</evidence>
<dbReference type="OrthoDB" id="202203at2759"/>
<dbReference type="STRING" id="983644.G3JI18"/>
<dbReference type="GO" id="GO:0050660">
    <property type="term" value="F:flavin adenine dinucleotide binding"/>
    <property type="evidence" value="ECO:0007669"/>
    <property type="project" value="TreeGrafter"/>
</dbReference>
<dbReference type="VEuPathDB" id="FungiDB:CCM_05978"/>
<dbReference type="PANTHER" id="PTHR43735">
    <property type="entry name" value="APOPTOSIS-INDUCING FACTOR 1"/>
    <property type="match status" value="1"/>
</dbReference>
<dbReference type="EMBL" id="JH126402">
    <property type="protein sequence ID" value="EGX91821.1"/>
    <property type="molecule type" value="Genomic_DNA"/>
</dbReference>
<sequence length="448" mass="49276">MLSKAVLYVKLVCIFARIMGGEIRRLLRFRRVRNQAKKTGSTPSGERTHNIVVIGASFAGHYAARILARSLPPDSTHRVVVVEPNSHFQFTWVLPRFCVVPHGHEHKAFVPYGRYADAVDGALHWIRGRAARITASDVVLQDTGESIPYQYLVIATGAAVQSGLPSRVNNTDKSEGVELLRAMQQRIARAETVVVVGGGAAGVEVATDAKSLYPDKHIILVHSRAAPMHRFGKELQTAAMEGLTRLEVEVILEDRVIEEDDVNGTVTLKSGRKIDCGCFINCTGQKPNSSILSTLSPASISSSGYIKVKPSLQLVDEAFQNIYSCGDVTDTDVPTPNARSAMAQSIVAAENILLAIEGKKPQHEYRHSWPESFIKLTLGLVSVDLRGRIGQLLTAYQDRSVSHLSDGKCDILFRSKEKKEELMAAQCWKSLGQVPYEDDYMQQKLESA</sequence>
<dbReference type="GO" id="GO:0004174">
    <property type="term" value="F:electron-transferring-flavoprotein dehydrogenase activity"/>
    <property type="evidence" value="ECO:0007669"/>
    <property type="project" value="TreeGrafter"/>
</dbReference>
<reference evidence="2 3" key="1">
    <citation type="journal article" date="2011" name="Genome Biol.">
        <title>Genome sequence of the insect pathogenic fungus Cordyceps militaris, a valued traditional Chinese medicine.</title>
        <authorList>
            <person name="Zheng P."/>
            <person name="Xia Y."/>
            <person name="Xiao G."/>
            <person name="Xiong C."/>
            <person name="Hu X."/>
            <person name="Zhang S."/>
            <person name="Zheng H."/>
            <person name="Huang Y."/>
            <person name="Zhou Y."/>
            <person name="Wang S."/>
            <person name="Zhao G.P."/>
            <person name="Liu X."/>
            <person name="St Leger R.J."/>
            <person name="Wang C."/>
        </authorList>
    </citation>
    <scope>NUCLEOTIDE SEQUENCE [LARGE SCALE GENOMIC DNA]</scope>
    <source>
        <strain evidence="2 3">CM01</strain>
    </source>
</reference>
<dbReference type="PRINTS" id="PR00469">
    <property type="entry name" value="PNDRDTASEII"/>
</dbReference>
<keyword evidence="3" id="KW-1185">Reference proteome</keyword>
<dbReference type="Gene3D" id="3.50.50.100">
    <property type="match status" value="1"/>
</dbReference>
<gene>
    <name evidence="2" type="ORF">CCM_05978</name>
</gene>
<dbReference type="SUPFAM" id="SSF51905">
    <property type="entry name" value="FAD/NAD(P)-binding domain"/>
    <property type="match status" value="1"/>
</dbReference>
<dbReference type="InParanoid" id="G3JI18"/>
<feature type="domain" description="FAD/NAD(P)-binding" evidence="1">
    <location>
        <begin position="50"/>
        <end position="332"/>
    </location>
</feature>
<accession>G3JI18</accession>
<dbReference type="Proteomes" id="UP000001610">
    <property type="component" value="Unassembled WGS sequence"/>
</dbReference>
<dbReference type="GeneID" id="18167996"/>
<dbReference type="KEGG" id="cmt:CCM_05978"/>
<evidence type="ECO:0000313" key="2">
    <source>
        <dbReference type="EMBL" id="EGX91821.1"/>
    </source>
</evidence>
<dbReference type="InterPro" id="IPR023753">
    <property type="entry name" value="FAD/NAD-binding_dom"/>
</dbReference>
<name>G3JI18_CORMM</name>
<dbReference type="AlphaFoldDB" id="G3JI18"/>
<dbReference type="PANTHER" id="PTHR43735:SF11">
    <property type="entry name" value="HYPOTHETICAL OXIDOREDUCTASE (EUROFUNG)"/>
    <property type="match status" value="1"/>
</dbReference>
<dbReference type="HOGENOM" id="CLU_019845_0_0_1"/>
<dbReference type="Pfam" id="PF07992">
    <property type="entry name" value="Pyr_redox_2"/>
    <property type="match status" value="1"/>
</dbReference>
<proteinExistence type="predicted"/>
<dbReference type="eggNOG" id="KOG2495">
    <property type="taxonomic scope" value="Eukaryota"/>
</dbReference>
<dbReference type="OMA" id="RENYYHI"/>
<dbReference type="InterPro" id="IPR036188">
    <property type="entry name" value="FAD/NAD-bd_sf"/>
</dbReference>
<dbReference type="PRINTS" id="PR00368">
    <property type="entry name" value="FADPNR"/>
</dbReference>
<dbReference type="GO" id="GO:0005737">
    <property type="term" value="C:cytoplasm"/>
    <property type="evidence" value="ECO:0007669"/>
    <property type="project" value="TreeGrafter"/>
</dbReference>
<evidence type="ECO:0000259" key="1">
    <source>
        <dbReference type="Pfam" id="PF07992"/>
    </source>
</evidence>
<dbReference type="RefSeq" id="XP_006671185.1">
    <property type="nucleotide sequence ID" value="XM_006671122.1"/>
</dbReference>
<protein>
    <submittedName>
        <fullName evidence="2">Mercuric reductase, putative</fullName>
    </submittedName>
</protein>
<organism evidence="2 3">
    <name type="scientific">Cordyceps militaris (strain CM01)</name>
    <name type="common">Caterpillar fungus</name>
    <dbReference type="NCBI Taxonomy" id="983644"/>
    <lineage>
        <taxon>Eukaryota</taxon>
        <taxon>Fungi</taxon>
        <taxon>Dikarya</taxon>
        <taxon>Ascomycota</taxon>
        <taxon>Pezizomycotina</taxon>
        <taxon>Sordariomycetes</taxon>
        <taxon>Hypocreomycetidae</taxon>
        <taxon>Hypocreales</taxon>
        <taxon>Cordycipitaceae</taxon>
        <taxon>Cordyceps</taxon>
    </lineage>
</organism>